<protein>
    <submittedName>
        <fullName evidence="3">Sporulation protein</fullName>
    </submittedName>
</protein>
<dbReference type="AlphaFoldDB" id="A0A2U2J4C7"/>
<keyword evidence="1" id="KW-0812">Transmembrane</keyword>
<evidence type="ECO:0000259" key="2">
    <source>
        <dbReference type="Pfam" id="PF05036"/>
    </source>
</evidence>
<name>A0A2U2J4C7_9SPHN</name>
<reference evidence="3 4" key="1">
    <citation type="submission" date="2018-05" db="EMBL/GenBank/DDBJ databases">
        <title>Genome of Sphingosinicella humi QZX222.</title>
        <authorList>
            <person name="Qiao Z."/>
            <person name="Wang G."/>
        </authorList>
    </citation>
    <scope>NUCLEOTIDE SEQUENCE [LARGE SCALE GENOMIC DNA]</scope>
    <source>
        <strain evidence="3 4">QZX222</strain>
    </source>
</reference>
<keyword evidence="4" id="KW-1185">Reference proteome</keyword>
<dbReference type="OrthoDB" id="7390714at2"/>
<feature type="transmembrane region" description="Helical" evidence="1">
    <location>
        <begin position="36"/>
        <end position="57"/>
    </location>
</feature>
<evidence type="ECO:0000313" key="4">
    <source>
        <dbReference type="Proteomes" id="UP000245916"/>
    </source>
</evidence>
<accession>A0A2U2J4C7</accession>
<dbReference type="Proteomes" id="UP000245916">
    <property type="component" value="Unassembled WGS sequence"/>
</dbReference>
<gene>
    <name evidence="3" type="ORF">DF286_10150</name>
</gene>
<sequence>MTDTRVDEALPDEDRLPWLEAVEEEEASEGPSAAKLIAFVVIGLAAIGLIVGGLFWIGSRDASGEGGEPELIAAPAGDYKVKPDEPGGMQVEGTGDTAFAASEGAVPKAAIDTGALPETPVTKEAAPVAAPAEPKRAAAPSTAAGATIQLGAFSSQSAANSAWKALSGRFSYLAPLSHSVTPVKSGDATLYRLRASGPDASGICGRLRVAGEACVRID</sequence>
<dbReference type="InterPro" id="IPR007730">
    <property type="entry name" value="SPOR-like_dom"/>
</dbReference>
<evidence type="ECO:0000256" key="1">
    <source>
        <dbReference type="SAM" id="Phobius"/>
    </source>
</evidence>
<dbReference type="Pfam" id="PF05036">
    <property type="entry name" value="SPOR"/>
    <property type="match status" value="1"/>
</dbReference>
<dbReference type="GO" id="GO:0042834">
    <property type="term" value="F:peptidoglycan binding"/>
    <property type="evidence" value="ECO:0007669"/>
    <property type="project" value="InterPro"/>
</dbReference>
<proteinExistence type="predicted"/>
<feature type="domain" description="SPOR" evidence="2">
    <location>
        <begin position="145"/>
        <end position="214"/>
    </location>
</feature>
<dbReference type="EMBL" id="QFFF01000001">
    <property type="protein sequence ID" value="PWG03185.1"/>
    <property type="molecule type" value="Genomic_DNA"/>
</dbReference>
<keyword evidence="1" id="KW-1133">Transmembrane helix</keyword>
<keyword evidence="1" id="KW-0472">Membrane</keyword>
<comment type="caution">
    <text evidence="3">The sequence shown here is derived from an EMBL/GenBank/DDBJ whole genome shotgun (WGS) entry which is preliminary data.</text>
</comment>
<dbReference type="RefSeq" id="WP_109271324.1">
    <property type="nucleotide sequence ID" value="NZ_QFFF01000001.1"/>
</dbReference>
<organism evidence="3 4">
    <name type="scientific">Allosphingosinicella humi</name>
    <dbReference type="NCBI Taxonomy" id="2068657"/>
    <lineage>
        <taxon>Bacteria</taxon>
        <taxon>Pseudomonadati</taxon>
        <taxon>Pseudomonadota</taxon>
        <taxon>Alphaproteobacteria</taxon>
        <taxon>Sphingomonadales</taxon>
        <taxon>Sphingomonadaceae</taxon>
        <taxon>Allosphingosinicella</taxon>
    </lineage>
</organism>
<evidence type="ECO:0000313" key="3">
    <source>
        <dbReference type="EMBL" id="PWG03185.1"/>
    </source>
</evidence>